<dbReference type="InterPro" id="IPR025254">
    <property type="entry name" value="CCDC113/CCDC96_CC"/>
</dbReference>
<feature type="compositionally biased region" description="Basic and acidic residues" evidence="5">
    <location>
        <begin position="135"/>
        <end position="145"/>
    </location>
</feature>
<feature type="region of interest" description="Disordered" evidence="5">
    <location>
        <begin position="1"/>
        <end position="66"/>
    </location>
</feature>
<dbReference type="EMBL" id="CAJNOM010000394">
    <property type="protein sequence ID" value="CAF1413209.1"/>
    <property type="molecule type" value="Genomic_DNA"/>
</dbReference>
<feature type="coiled-coil region" evidence="4">
    <location>
        <begin position="362"/>
        <end position="549"/>
    </location>
</feature>
<dbReference type="Proteomes" id="UP000663877">
    <property type="component" value="Unassembled WGS sequence"/>
</dbReference>
<feature type="domain" description="CCDC113/CCDC96 coiled-coil" evidence="6">
    <location>
        <begin position="370"/>
        <end position="544"/>
    </location>
</feature>
<dbReference type="Pfam" id="PF13870">
    <property type="entry name" value="CCDC113_CCDC96_CC"/>
    <property type="match status" value="1"/>
</dbReference>
<evidence type="ECO:0000256" key="4">
    <source>
        <dbReference type="SAM" id="Coils"/>
    </source>
</evidence>
<sequence length="554" mass="64355">MHQPPPIPEGDEETEGIVQDGEGTHFPRTRAQPQVPPMHDSTATAEELQTREDSGEGYGKTPQLQNEMIAVSGGEPTEAPQQAEYVQASTIDKPIIDDQAMEGTPIDSDAENEIKERSNDQDGLGAISEDENTLDESRLAHDPDTHLSTVEESPASHDLLDVPARVDKHPRTDGSMPTTPDKQRLSTKSPRDISHIEFKDLDHEDDYLEIIHPEPEIQISREELLARYQTAEVERDRLRSINVAFQQRLAEYLQKRKGTEDIPTVNQGAERSTTELQQRYQKYLSEIETLQGRIERDQVDYEKKRNEYEQQIQTKKEHVDELKVEYVKLVKQIASKAVFTRSGKSISNQDWRKPPRNFSVEVENYLTQLREKEEDLIKTRHENIRLKNQLKKRELQLKSKEELAEGFHMIDFEQLKIENQTYSEKIEERNEELSKLRKKIGTTVQILSHIKEKLNYVGQQRAKAENSLKDKETEVKQKRDELATIKRRRDRLRQENQLLKQSSGLIGNEQLLRDYEERYDEIERCTDKLDNLKKRHAEITLTCKVLKKKISKVQ</sequence>
<keyword evidence="2 4" id="KW-0175">Coiled coil</keyword>
<feature type="compositionally biased region" description="Basic and acidic residues" evidence="5">
    <location>
        <begin position="154"/>
        <end position="172"/>
    </location>
</feature>
<comment type="subcellular location">
    <subcellularLocation>
        <location evidence="1">Cell projection</location>
        <location evidence="1">Cilium</location>
    </subcellularLocation>
</comment>
<name>A0A814UXS9_9BILA</name>
<dbReference type="PANTHER" id="PTHR15654:SF1">
    <property type="entry name" value="COILED-COIL DOMAIN-CONTAINING PROTEIN 96"/>
    <property type="match status" value="1"/>
</dbReference>
<protein>
    <recommendedName>
        <fullName evidence="6">CCDC113/CCDC96 coiled-coil domain-containing protein</fullName>
    </recommendedName>
</protein>
<reference evidence="7" key="1">
    <citation type="submission" date="2021-02" db="EMBL/GenBank/DDBJ databases">
        <authorList>
            <person name="Nowell W R."/>
        </authorList>
    </citation>
    <scope>NUCLEOTIDE SEQUENCE</scope>
</reference>
<evidence type="ECO:0000256" key="1">
    <source>
        <dbReference type="ARBA" id="ARBA00004138"/>
    </source>
</evidence>
<dbReference type="GO" id="GO:0060271">
    <property type="term" value="P:cilium assembly"/>
    <property type="evidence" value="ECO:0007669"/>
    <property type="project" value="TreeGrafter"/>
</dbReference>
<evidence type="ECO:0000256" key="2">
    <source>
        <dbReference type="ARBA" id="ARBA00023054"/>
    </source>
</evidence>
<evidence type="ECO:0000313" key="7">
    <source>
        <dbReference type="EMBL" id="CAF1179869.1"/>
    </source>
</evidence>
<comment type="caution">
    <text evidence="7">The sequence shown here is derived from an EMBL/GenBank/DDBJ whole genome shotgun (WGS) entry which is preliminary data.</text>
</comment>
<dbReference type="Proteomes" id="UP000663832">
    <property type="component" value="Unassembled WGS sequence"/>
</dbReference>
<accession>A0A814UXS9</accession>
<dbReference type="AlphaFoldDB" id="A0A814UXS9"/>
<organism evidence="7 10">
    <name type="scientific">Adineta steineri</name>
    <dbReference type="NCBI Taxonomy" id="433720"/>
    <lineage>
        <taxon>Eukaryota</taxon>
        <taxon>Metazoa</taxon>
        <taxon>Spiralia</taxon>
        <taxon>Gnathifera</taxon>
        <taxon>Rotifera</taxon>
        <taxon>Eurotatoria</taxon>
        <taxon>Bdelloidea</taxon>
        <taxon>Adinetida</taxon>
        <taxon>Adinetidae</taxon>
        <taxon>Adineta</taxon>
    </lineage>
</organism>
<evidence type="ECO:0000313" key="8">
    <source>
        <dbReference type="EMBL" id="CAF1413209.1"/>
    </source>
</evidence>
<evidence type="ECO:0000256" key="5">
    <source>
        <dbReference type="SAM" id="MobiDB-lite"/>
    </source>
</evidence>
<dbReference type="InterPro" id="IPR051885">
    <property type="entry name" value="CC_CF"/>
</dbReference>
<gene>
    <name evidence="7" type="ORF">BJG266_LOCUS25700</name>
    <name evidence="8" type="ORF">QVE165_LOCUS37665</name>
</gene>
<evidence type="ECO:0000259" key="6">
    <source>
        <dbReference type="Pfam" id="PF13870"/>
    </source>
</evidence>
<feature type="region of interest" description="Disordered" evidence="5">
    <location>
        <begin position="97"/>
        <end position="189"/>
    </location>
</feature>
<dbReference type="PANTHER" id="PTHR15654">
    <property type="entry name" value="COILED-COIL DOMAIN-CONTAINING PROTEIN 113-RELATED"/>
    <property type="match status" value="1"/>
</dbReference>
<dbReference type="EMBL" id="CAJNOI010000202">
    <property type="protein sequence ID" value="CAF1179869.1"/>
    <property type="molecule type" value="Genomic_DNA"/>
</dbReference>
<evidence type="ECO:0000313" key="10">
    <source>
        <dbReference type="Proteomes" id="UP000663877"/>
    </source>
</evidence>
<dbReference type="GO" id="GO:0005930">
    <property type="term" value="C:axoneme"/>
    <property type="evidence" value="ECO:0007669"/>
    <property type="project" value="TreeGrafter"/>
</dbReference>
<keyword evidence="9" id="KW-1185">Reference proteome</keyword>
<dbReference type="GO" id="GO:0036064">
    <property type="term" value="C:ciliary basal body"/>
    <property type="evidence" value="ECO:0007669"/>
    <property type="project" value="TreeGrafter"/>
</dbReference>
<proteinExistence type="predicted"/>
<feature type="coiled-coil region" evidence="4">
    <location>
        <begin position="273"/>
        <end position="332"/>
    </location>
</feature>
<dbReference type="OrthoDB" id="10254794at2759"/>
<evidence type="ECO:0000256" key="3">
    <source>
        <dbReference type="ARBA" id="ARBA00023273"/>
    </source>
</evidence>
<keyword evidence="3" id="KW-0966">Cell projection</keyword>
<evidence type="ECO:0000313" key="9">
    <source>
        <dbReference type="Proteomes" id="UP000663832"/>
    </source>
</evidence>